<dbReference type="PANTHER" id="PTHR24394">
    <property type="entry name" value="ZINC FINGER PROTEIN"/>
    <property type="match status" value="1"/>
</dbReference>
<keyword evidence="3" id="KW-0677">Repeat</keyword>
<evidence type="ECO:0000256" key="3">
    <source>
        <dbReference type="ARBA" id="ARBA00022737"/>
    </source>
</evidence>
<keyword evidence="11" id="KW-1185">Reference proteome</keyword>
<dbReference type="FunFam" id="3.30.160.60:FF:000100">
    <property type="entry name" value="Zinc finger 45-like"/>
    <property type="match status" value="1"/>
</dbReference>
<keyword evidence="4 7" id="KW-0863">Zinc-finger</keyword>
<dbReference type="PANTHER" id="PTHR24394:SF29">
    <property type="entry name" value="MYONEURIN"/>
    <property type="match status" value="1"/>
</dbReference>
<evidence type="ECO:0000256" key="8">
    <source>
        <dbReference type="SAM" id="MobiDB-lite"/>
    </source>
</evidence>
<dbReference type="SMART" id="SM00355">
    <property type="entry name" value="ZnF_C2H2"/>
    <property type="match status" value="2"/>
</dbReference>
<dbReference type="GO" id="GO:0000981">
    <property type="term" value="F:DNA-binding transcription factor activity, RNA polymerase II-specific"/>
    <property type="evidence" value="ECO:0007669"/>
    <property type="project" value="TreeGrafter"/>
</dbReference>
<feature type="region of interest" description="Disordered" evidence="8">
    <location>
        <begin position="156"/>
        <end position="177"/>
    </location>
</feature>
<keyword evidence="2" id="KW-0479">Metal-binding</keyword>
<dbReference type="SUPFAM" id="SSF57667">
    <property type="entry name" value="beta-beta-alpha zinc fingers"/>
    <property type="match status" value="1"/>
</dbReference>
<reference evidence="10" key="1">
    <citation type="submission" date="2020-05" db="EMBL/GenBank/DDBJ databases">
        <title>Mycena genomes resolve the evolution of fungal bioluminescence.</title>
        <authorList>
            <person name="Tsai I.J."/>
        </authorList>
    </citation>
    <scope>NUCLEOTIDE SEQUENCE</scope>
    <source>
        <strain evidence="10">160909Yilan</strain>
    </source>
</reference>
<proteinExistence type="predicted"/>
<evidence type="ECO:0000313" key="10">
    <source>
        <dbReference type="EMBL" id="KAF7367696.1"/>
    </source>
</evidence>
<dbReference type="OrthoDB" id="654211at2759"/>
<dbReference type="Proteomes" id="UP000623467">
    <property type="component" value="Unassembled WGS sequence"/>
</dbReference>
<dbReference type="Pfam" id="PF00096">
    <property type="entry name" value="zf-C2H2"/>
    <property type="match status" value="2"/>
</dbReference>
<feature type="domain" description="C2H2-type" evidence="9">
    <location>
        <begin position="255"/>
        <end position="282"/>
    </location>
</feature>
<gene>
    <name evidence="10" type="ORF">MSAN_00833400</name>
</gene>
<evidence type="ECO:0000256" key="5">
    <source>
        <dbReference type="ARBA" id="ARBA00022833"/>
    </source>
</evidence>
<keyword evidence="5" id="KW-0862">Zinc</keyword>
<evidence type="ECO:0000256" key="2">
    <source>
        <dbReference type="ARBA" id="ARBA00022723"/>
    </source>
</evidence>
<protein>
    <submittedName>
        <fullName evidence="10">C2H2 conidiation transcriptional factor</fullName>
    </submittedName>
</protein>
<dbReference type="EMBL" id="JACAZH010000005">
    <property type="protein sequence ID" value="KAF7367696.1"/>
    <property type="molecule type" value="Genomic_DNA"/>
</dbReference>
<feature type="compositionally biased region" description="Low complexity" evidence="8">
    <location>
        <begin position="337"/>
        <end position="354"/>
    </location>
</feature>
<sequence>MSLHFDYPAAVAPSFENLSALDSTRPRYPVPYHNLGTASSAFAVGSSLGADHLEHLQCPTQYLHARGMQLGSQSAGHPRYGDTSSSPAPTRYATGVPISGWGATPAFSSRPVGHSWGRGAPASLEDTHEIPVHGHASAAASEALLPLRYSGPAAPSLSAPSPVISSSSSSTGSGSGVYKSGEGVVLAPIPQTLRPQMAILLSDRAAQESEQNSSDGAFTNLRMPVAYAMMYPDLIRETAEDDTAEEGFLSREKKHGCTMCHKRFDRPSTLKKHLLVHTGEKAFQCTICERRFGVMSNLNRHIRRCSLREVHTHGSAASTLPASPPEKTAPSTKRGRTAPPSSAAADSTDGASDPAPLPRKRRRRPPSPSRWIPASLRPFRILPPEVQAAAPVPLHPVSPGHARTIYDSDAGSDNGPQWDEERDSWDENVGSTPYHWREWEKTHRLPGPAIVRFGGAIGGNYNCDSDFPFGGMNRVRSRAIRV</sequence>
<dbReference type="Gene3D" id="3.30.160.60">
    <property type="entry name" value="Classic Zinc Finger"/>
    <property type="match status" value="2"/>
</dbReference>
<dbReference type="GO" id="GO:0005634">
    <property type="term" value="C:nucleus"/>
    <property type="evidence" value="ECO:0007669"/>
    <property type="project" value="UniProtKB-SubCell"/>
</dbReference>
<name>A0A8H6YZM0_9AGAR</name>
<dbReference type="PROSITE" id="PS00028">
    <property type="entry name" value="ZINC_FINGER_C2H2_1"/>
    <property type="match status" value="1"/>
</dbReference>
<accession>A0A8H6YZM0</accession>
<keyword evidence="6" id="KW-0539">Nucleus</keyword>
<evidence type="ECO:0000256" key="7">
    <source>
        <dbReference type="PROSITE-ProRule" id="PRU00042"/>
    </source>
</evidence>
<dbReference type="InterPro" id="IPR036236">
    <property type="entry name" value="Znf_C2H2_sf"/>
</dbReference>
<feature type="domain" description="C2H2-type" evidence="9">
    <location>
        <begin position="283"/>
        <end position="316"/>
    </location>
</feature>
<evidence type="ECO:0000256" key="6">
    <source>
        <dbReference type="ARBA" id="ARBA00023242"/>
    </source>
</evidence>
<dbReference type="PROSITE" id="PS50157">
    <property type="entry name" value="ZINC_FINGER_C2H2_2"/>
    <property type="match status" value="2"/>
</dbReference>
<evidence type="ECO:0000259" key="9">
    <source>
        <dbReference type="PROSITE" id="PS50157"/>
    </source>
</evidence>
<feature type="region of interest" description="Disordered" evidence="8">
    <location>
        <begin position="314"/>
        <end position="374"/>
    </location>
</feature>
<feature type="compositionally biased region" description="Low complexity" evidence="8">
    <location>
        <begin position="156"/>
        <end position="172"/>
    </location>
</feature>
<evidence type="ECO:0000313" key="11">
    <source>
        <dbReference type="Proteomes" id="UP000623467"/>
    </source>
</evidence>
<comment type="subcellular location">
    <subcellularLocation>
        <location evidence="1">Nucleus</location>
    </subcellularLocation>
</comment>
<organism evidence="10 11">
    <name type="scientific">Mycena sanguinolenta</name>
    <dbReference type="NCBI Taxonomy" id="230812"/>
    <lineage>
        <taxon>Eukaryota</taxon>
        <taxon>Fungi</taxon>
        <taxon>Dikarya</taxon>
        <taxon>Basidiomycota</taxon>
        <taxon>Agaricomycotina</taxon>
        <taxon>Agaricomycetes</taxon>
        <taxon>Agaricomycetidae</taxon>
        <taxon>Agaricales</taxon>
        <taxon>Marasmiineae</taxon>
        <taxon>Mycenaceae</taxon>
        <taxon>Mycena</taxon>
    </lineage>
</organism>
<dbReference type="AlphaFoldDB" id="A0A8H6YZM0"/>
<evidence type="ECO:0000256" key="1">
    <source>
        <dbReference type="ARBA" id="ARBA00004123"/>
    </source>
</evidence>
<dbReference type="GO" id="GO:0008270">
    <property type="term" value="F:zinc ion binding"/>
    <property type="evidence" value="ECO:0007669"/>
    <property type="project" value="UniProtKB-KW"/>
</dbReference>
<comment type="caution">
    <text evidence="10">The sequence shown here is derived from an EMBL/GenBank/DDBJ whole genome shotgun (WGS) entry which is preliminary data.</text>
</comment>
<evidence type="ECO:0000256" key="4">
    <source>
        <dbReference type="ARBA" id="ARBA00022771"/>
    </source>
</evidence>
<dbReference type="FunFam" id="3.30.160.60:FF:000110">
    <property type="entry name" value="Zinc finger protein-like"/>
    <property type="match status" value="1"/>
</dbReference>
<dbReference type="InterPro" id="IPR013087">
    <property type="entry name" value="Znf_C2H2_type"/>
</dbReference>